<dbReference type="Proteomes" id="UP001163285">
    <property type="component" value="Chromosome"/>
</dbReference>
<sequence>MKRYKRLEIPNIVVLDAAEQFYQSAKILKDMPPGSGVLLPMLTNAALAMELYIKSLNTLSVIENYETYSDGSRGGEVTEKAKTCEHDLSIILANVDDAVKINIGNMFDNGSINHSFGELIELVRPYDKLFVRSRYSYEKLGLPAVSISDLFYCIEFIRDLVDKVSPSTGEGKQ</sequence>
<evidence type="ECO:0000313" key="1">
    <source>
        <dbReference type="EMBL" id="WGC86066.1"/>
    </source>
</evidence>
<organism evidence="1 2">
    <name type="scientific">Aeromonas caviae</name>
    <name type="common">Aeromonas punctata</name>
    <dbReference type="NCBI Taxonomy" id="648"/>
    <lineage>
        <taxon>Bacteria</taxon>
        <taxon>Pseudomonadati</taxon>
        <taxon>Pseudomonadota</taxon>
        <taxon>Gammaproteobacteria</taxon>
        <taxon>Aeromonadales</taxon>
        <taxon>Aeromonadaceae</taxon>
        <taxon>Aeromonas</taxon>
    </lineage>
</organism>
<reference evidence="1" key="1">
    <citation type="submission" date="2023-04" db="EMBL/GenBank/DDBJ databases">
        <title>Whole Genome Sequence of Multi-drug resistant Aeromonas caviae as a gut pathogen in newborn.</title>
        <authorList>
            <person name="Jadhav S.V."/>
            <person name="Saroj S.D."/>
            <person name="Saha U.B."/>
            <person name="Sen S."/>
            <person name="Kher A."/>
        </authorList>
    </citation>
    <scope>NUCLEOTIDE SEQUENCE</scope>
    <source>
        <strain evidence="1">SVJ23</strain>
    </source>
</reference>
<protein>
    <submittedName>
        <fullName evidence="1">Uncharacterized protein</fullName>
    </submittedName>
</protein>
<evidence type="ECO:0000313" key="2">
    <source>
        <dbReference type="Proteomes" id="UP001163285"/>
    </source>
</evidence>
<dbReference type="AlphaFoldDB" id="A0AAF0JZ11"/>
<name>A0AAF0JZ11_AERCA</name>
<dbReference type="RefSeq" id="WP_125117131.1">
    <property type="nucleotide sequence ID" value="NZ_AP019195.1"/>
</dbReference>
<gene>
    <name evidence="1" type="ORF">OJY61_22535</name>
</gene>
<accession>A0AAF0JZ11</accession>
<dbReference type="EMBL" id="CP110176">
    <property type="protein sequence ID" value="WGC86066.1"/>
    <property type="molecule type" value="Genomic_DNA"/>
</dbReference>
<proteinExistence type="predicted"/>